<sequence length="878" mass="95351">MTRKGQKARRITDPPAAPLLIQDGVEVTDDAVWTWAQIPDGSTELMEDAELEAATWATAAAMHTLLPVDAEYHLKIMWARYSSEDYRDSWTALSGVRAPGADYYIELGAHRIARNSEVGHFRRRVVLLGVRWPTGEASSPWERRRRTVTAQLRSRAAVLRDARDRVEELEPAVRRWFGQVRDSPLRGVPAPAATIAWAYARELRRTADLRPVGEDELSGARLVSLMHGDVVPSPDGRYVTTRDAATGATRHVAVLVPAVNGFPADELEIPGGEWLALLTELTDVEASVRGVNHGRTGSLALLRTGRKWTRSQSLEAGEAGTAAPEEIDEAELALAERDREVRRRVDVLVTSHPRWVVHAETVEELTDRVEALRRRYTGIVALEPAPHIQDLLWKELLPGDRVRVPEFGQVQPMRTLAGSWFHGGSTVGDAGGPYIGGNLGATPGPVRLHLVSRTADDRRMPTTMSFTGRSGSGKSTAVMLTVLAALAEGAWCLLADPKGDLAGIVEVADRVLGVPVQVLDVTTPAAAGSMDPMRWTPTADEARALTLDALLGVLSGEDRRGNEAVLEAAIDRVLARPREMWSATAVIGELVATPGTTPAAQAARTLGETLSVRSRQSGVRAVLGTSADGAVPMLSGRGLVYLRLDGLGLPQPGSLPEQWTVPQRCAMTTFRTSTAYALMQSRHVRELIKLVALTELHRITTYPEGRSLVQWLARTGRALKTYLLLDSQSAVDMAAIEGLVEQLVMSAAFEALGREEQQAQAVLLHRPDAGPRLRQAQGMVGPGECVMRDRHNRLGLVVFDRLTEWIADTLSTDAAEDSAGLYAYDIEPADIEPADIGLRDDRGDDHGNGTPVDGTAPDEAAAQRGVEGLRADEREPTR</sequence>
<dbReference type="Pfam" id="PF12846">
    <property type="entry name" value="AAA_10"/>
    <property type="match status" value="1"/>
</dbReference>
<evidence type="ECO:0000313" key="3">
    <source>
        <dbReference type="Proteomes" id="UP001268819"/>
    </source>
</evidence>
<gene>
    <name evidence="2" type="ORF">J2S66_002003</name>
</gene>
<keyword evidence="3" id="KW-1185">Reference proteome</keyword>
<feature type="compositionally biased region" description="Basic and acidic residues" evidence="1">
    <location>
        <begin position="867"/>
        <end position="878"/>
    </location>
</feature>
<feature type="region of interest" description="Disordered" evidence="1">
    <location>
        <begin position="833"/>
        <end position="878"/>
    </location>
</feature>
<evidence type="ECO:0000256" key="1">
    <source>
        <dbReference type="SAM" id="MobiDB-lite"/>
    </source>
</evidence>
<feature type="compositionally biased region" description="Basic and acidic residues" evidence="1">
    <location>
        <begin position="837"/>
        <end position="847"/>
    </location>
</feature>
<comment type="caution">
    <text evidence="2">The sequence shown here is derived from an EMBL/GenBank/DDBJ whole genome shotgun (WGS) entry which is preliminary data.</text>
</comment>
<dbReference type="EMBL" id="JAVDSG010000001">
    <property type="protein sequence ID" value="MDR6593619.1"/>
    <property type="molecule type" value="Genomic_DNA"/>
</dbReference>
<accession>A0ABU1PU15</accession>
<dbReference type="Gene3D" id="3.40.50.300">
    <property type="entry name" value="P-loop containing nucleotide triphosphate hydrolases"/>
    <property type="match status" value="1"/>
</dbReference>
<evidence type="ECO:0008006" key="4">
    <source>
        <dbReference type="Google" id="ProtNLM"/>
    </source>
</evidence>
<dbReference type="SUPFAM" id="SSF52540">
    <property type="entry name" value="P-loop containing nucleoside triphosphate hydrolases"/>
    <property type="match status" value="1"/>
</dbReference>
<dbReference type="RefSeq" id="WP_310306481.1">
    <property type="nucleotide sequence ID" value="NZ_BAAAXB010000001.1"/>
</dbReference>
<protein>
    <recommendedName>
        <fullName evidence="4">AAA domain-containing protein</fullName>
    </recommendedName>
</protein>
<name>A0ABU1PU15_9PSEU</name>
<evidence type="ECO:0000313" key="2">
    <source>
        <dbReference type="EMBL" id="MDR6593619.1"/>
    </source>
</evidence>
<dbReference type="InterPro" id="IPR027417">
    <property type="entry name" value="P-loop_NTPase"/>
</dbReference>
<dbReference type="Proteomes" id="UP001268819">
    <property type="component" value="Unassembled WGS sequence"/>
</dbReference>
<proteinExistence type="predicted"/>
<organism evidence="2 3">
    <name type="scientific">Saccharothrix longispora</name>
    <dbReference type="NCBI Taxonomy" id="33920"/>
    <lineage>
        <taxon>Bacteria</taxon>
        <taxon>Bacillati</taxon>
        <taxon>Actinomycetota</taxon>
        <taxon>Actinomycetes</taxon>
        <taxon>Pseudonocardiales</taxon>
        <taxon>Pseudonocardiaceae</taxon>
        <taxon>Saccharothrix</taxon>
    </lineage>
</organism>
<reference evidence="2 3" key="1">
    <citation type="submission" date="2023-07" db="EMBL/GenBank/DDBJ databases">
        <title>Sequencing the genomes of 1000 actinobacteria strains.</title>
        <authorList>
            <person name="Klenk H.-P."/>
        </authorList>
    </citation>
    <scope>NUCLEOTIDE SEQUENCE [LARGE SCALE GENOMIC DNA]</scope>
    <source>
        <strain evidence="2 3">DSM 43749</strain>
    </source>
</reference>